<keyword evidence="4" id="KW-1185">Reference proteome</keyword>
<feature type="compositionally biased region" description="Polar residues" evidence="2">
    <location>
        <begin position="53"/>
        <end position="64"/>
    </location>
</feature>
<feature type="region of interest" description="Disordered" evidence="2">
    <location>
        <begin position="143"/>
        <end position="166"/>
    </location>
</feature>
<evidence type="ECO:0000256" key="1">
    <source>
        <dbReference type="SAM" id="Coils"/>
    </source>
</evidence>
<feature type="region of interest" description="Disordered" evidence="2">
    <location>
        <begin position="1"/>
        <end position="89"/>
    </location>
</feature>
<proteinExistence type="predicted"/>
<accession>A0AAD7FYQ4</accession>
<protein>
    <submittedName>
        <fullName evidence="3">Uncharacterized protein</fullName>
    </submittedName>
</protein>
<feature type="compositionally biased region" description="Gly residues" evidence="2">
    <location>
        <begin position="70"/>
        <end position="82"/>
    </location>
</feature>
<evidence type="ECO:0000313" key="3">
    <source>
        <dbReference type="EMBL" id="KAJ7646836.1"/>
    </source>
</evidence>
<keyword evidence="1" id="KW-0175">Coiled coil</keyword>
<dbReference type="Proteomes" id="UP001221142">
    <property type="component" value="Unassembled WGS sequence"/>
</dbReference>
<gene>
    <name evidence="3" type="ORF">FB45DRAFT_182837</name>
</gene>
<organism evidence="3 4">
    <name type="scientific">Roridomyces roridus</name>
    <dbReference type="NCBI Taxonomy" id="1738132"/>
    <lineage>
        <taxon>Eukaryota</taxon>
        <taxon>Fungi</taxon>
        <taxon>Dikarya</taxon>
        <taxon>Basidiomycota</taxon>
        <taxon>Agaricomycotina</taxon>
        <taxon>Agaricomycetes</taxon>
        <taxon>Agaricomycetidae</taxon>
        <taxon>Agaricales</taxon>
        <taxon>Marasmiineae</taxon>
        <taxon>Mycenaceae</taxon>
        <taxon>Roridomyces</taxon>
    </lineage>
</organism>
<reference evidence="3" key="1">
    <citation type="submission" date="2023-03" db="EMBL/GenBank/DDBJ databases">
        <title>Massive genome expansion in bonnet fungi (Mycena s.s.) driven by repeated elements and novel gene families across ecological guilds.</title>
        <authorList>
            <consortium name="Lawrence Berkeley National Laboratory"/>
            <person name="Harder C.B."/>
            <person name="Miyauchi S."/>
            <person name="Viragh M."/>
            <person name="Kuo A."/>
            <person name="Thoen E."/>
            <person name="Andreopoulos B."/>
            <person name="Lu D."/>
            <person name="Skrede I."/>
            <person name="Drula E."/>
            <person name="Henrissat B."/>
            <person name="Morin E."/>
            <person name="Kohler A."/>
            <person name="Barry K."/>
            <person name="LaButti K."/>
            <person name="Morin E."/>
            <person name="Salamov A."/>
            <person name="Lipzen A."/>
            <person name="Mereny Z."/>
            <person name="Hegedus B."/>
            <person name="Baldrian P."/>
            <person name="Stursova M."/>
            <person name="Weitz H."/>
            <person name="Taylor A."/>
            <person name="Grigoriev I.V."/>
            <person name="Nagy L.G."/>
            <person name="Martin F."/>
            <person name="Kauserud H."/>
        </authorList>
    </citation>
    <scope>NUCLEOTIDE SEQUENCE</scope>
    <source>
        <strain evidence="3">9284</strain>
    </source>
</reference>
<sequence>MPLFKPHHQTTNEPAPPPVETTNDTGSTRRGFFGRSGRRSLDDGADQDGGLNRNGSVMSGTDSVRSGNSGNSGGGRGPGFFGRNGNMDVHNDPTILAARDKVGIAERAEAEADRALMQARAMVKEAKEHVLVLEREAAAEAKRAQQKQAMSNLVSKSAAGLGRHGA</sequence>
<feature type="coiled-coil region" evidence="1">
    <location>
        <begin position="105"/>
        <end position="136"/>
    </location>
</feature>
<comment type="caution">
    <text evidence="3">The sequence shown here is derived from an EMBL/GenBank/DDBJ whole genome shotgun (WGS) entry which is preliminary data.</text>
</comment>
<name>A0AAD7FYQ4_9AGAR</name>
<dbReference type="EMBL" id="JARKIF010000002">
    <property type="protein sequence ID" value="KAJ7646836.1"/>
    <property type="molecule type" value="Genomic_DNA"/>
</dbReference>
<dbReference type="AlphaFoldDB" id="A0AAD7FYQ4"/>
<evidence type="ECO:0000313" key="4">
    <source>
        <dbReference type="Proteomes" id="UP001221142"/>
    </source>
</evidence>
<feature type="compositionally biased region" description="Low complexity" evidence="2">
    <location>
        <begin position="25"/>
        <end position="35"/>
    </location>
</feature>
<evidence type="ECO:0000256" key="2">
    <source>
        <dbReference type="SAM" id="MobiDB-lite"/>
    </source>
</evidence>